<dbReference type="Gene3D" id="3.30.420.10">
    <property type="entry name" value="Ribonuclease H-like superfamily/Ribonuclease H"/>
    <property type="match status" value="1"/>
</dbReference>
<gene>
    <name evidence="1" type="ORF">O181_017676</name>
</gene>
<dbReference type="InterPro" id="IPR050951">
    <property type="entry name" value="Retrovirus_Pol_polyprotein"/>
</dbReference>
<dbReference type="PANTHER" id="PTHR37984:SF5">
    <property type="entry name" value="PROTEIN NYNRIN-LIKE"/>
    <property type="match status" value="1"/>
</dbReference>
<name>A0A9Q3C3U4_9BASI</name>
<dbReference type="EMBL" id="AVOT02005002">
    <property type="protein sequence ID" value="MBW0477961.1"/>
    <property type="molecule type" value="Genomic_DNA"/>
</dbReference>
<accession>A0A9Q3C3U4</accession>
<dbReference type="PANTHER" id="PTHR37984">
    <property type="entry name" value="PROTEIN CBG26694"/>
    <property type="match status" value="1"/>
</dbReference>
<evidence type="ECO:0000313" key="1">
    <source>
        <dbReference type="EMBL" id="MBW0477961.1"/>
    </source>
</evidence>
<evidence type="ECO:0008006" key="3">
    <source>
        <dbReference type="Google" id="ProtNLM"/>
    </source>
</evidence>
<dbReference type="GO" id="GO:0003676">
    <property type="term" value="F:nucleic acid binding"/>
    <property type="evidence" value="ECO:0007669"/>
    <property type="project" value="InterPro"/>
</dbReference>
<dbReference type="AlphaFoldDB" id="A0A9Q3C3U4"/>
<dbReference type="Proteomes" id="UP000765509">
    <property type="component" value="Unassembled WGS sequence"/>
</dbReference>
<protein>
    <recommendedName>
        <fullName evidence="3">Integrase catalytic domain-containing protein</fullName>
    </recommendedName>
</protein>
<sequence>MIQIQEQKSPWEIVHMNWVTALPRRGERSLNAFLVLVDSYSESQINRDPKFTSALWTKLHKLFVKKLSFSTAYHPQTDGLDGRMIQALEEMIREFYAYGLDLKDSYGFTMIDVPHYQLLNFHIRHRSILQLEKYQQC</sequence>
<dbReference type="SUPFAM" id="SSF53098">
    <property type="entry name" value="Ribonuclease H-like"/>
    <property type="match status" value="1"/>
</dbReference>
<dbReference type="InterPro" id="IPR012337">
    <property type="entry name" value="RNaseH-like_sf"/>
</dbReference>
<organism evidence="1 2">
    <name type="scientific">Austropuccinia psidii MF-1</name>
    <dbReference type="NCBI Taxonomy" id="1389203"/>
    <lineage>
        <taxon>Eukaryota</taxon>
        <taxon>Fungi</taxon>
        <taxon>Dikarya</taxon>
        <taxon>Basidiomycota</taxon>
        <taxon>Pucciniomycotina</taxon>
        <taxon>Pucciniomycetes</taxon>
        <taxon>Pucciniales</taxon>
        <taxon>Sphaerophragmiaceae</taxon>
        <taxon>Austropuccinia</taxon>
    </lineage>
</organism>
<comment type="caution">
    <text evidence="1">The sequence shown here is derived from an EMBL/GenBank/DDBJ whole genome shotgun (WGS) entry which is preliminary data.</text>
</comment>
<keyword evidence="2" id="KW-1185">Reference proteome</keyword>
<dbReference type="OrthoDB" id="2273864at2759"/>
<evidence type="ECO:0000313" key="2">
    <source>
        <dbReference type="Proteomes" id="UP000765509"/>
    </source>
</evidence>
<dbReference type="InterPro" id="IPR036397">
    <property type="entry name" value="RNaseH_sf"/>
</dbReference>
<proteinExistence type="predicted"/>
<reference evidence="1" key="1">
    <citation type="submission" date="2021-03" db="EMBL/GenBank/DDBJ databases">
        <title>Draft genome sequence of rust myrtle Austropuccinia psidii MF-1, a brazilian biotype.</title>
        <authorList>
            <person name="Quecine M.C."/>
            <person name="Pachon D.M.R."/>
            <person name="Bonatelli M.L."/>
            <person name="Correr F.H."/>
            <person name="Franceschini L.M."/>
            <person name="Leite T.F."/>
            <person name="Margarido G.R.A."/>
            <person name="Almeida C.A."/>
            <person name="Ferrarezi J.A."/>
            <person name="Labate C.A."/>
        </authorList>
    </citation>
    <scope>NUCLEOTIDE SEQUENCE</scope>
    <source>
        <strain evidence="1">MF-1</strain>
    </source>
</reference>